<reference evidence="2" key="1">
    <citation type="submission" date="2022-10" db="EMBL/GenBank/DDBJ databases">
        <authorList>
            <person name="Chen Y."/>
            <person name="Dougan E. K."/>
            <person name="Chan C."/>
            <person name="Rhodes N."/>
            <person name="Thang M."/>
        </authorList>
    </citation>
    <scope>NUCLEOTIDE SEQUENCE</scope>
</reference>
<sequence length="168" mass="19392">MYRSHFATDLGRWDAGDFFVSDGRSDAQSMRSRSSSSCRRLEDERCRRSHHVISVRDGMQPSSSFRDLRRSRSTAMCRHPAPRPWYSWQPPAGQSTFEHDRPGTARHFLVTGDFTGTWRDGFPGVTMDGFYRNSGFTRRNFFDTARQSHIPDLRQLGATSPNRVTRIN</sequence>
<dbReference type="EMBL" id="CAMXCT010006811">
    <property type="protein sequence ID" value="CAI4020444.1"/>
    <property type="molecule type" value="Genomic_DNA"/>
</dbReference>
<dbReference type="AlphaFoldDB" id="A0A9P1GSV2"/>
<keyword evidence="4" id="KW-1185">Reference proteome</keyword>
<dbReference type="EMBL" id="CAMXCT020006811">
    <property type="protein sequence ID" value="CAL1173819.1"/>
    <property type="molecule type" value="Genomic_DNA"/>
</dbReference>
<organism evidence="2">
    <name type="scientific">Cladocopium goreaui</name>
    <dbReference type="NCBI Taxonomy" id="2562237"/>
    <lineage>
        <taxon>Eukaryota</taxon>
        <taxon>Sar</taxon>
        <taxon>Alveolata</taxon>
        <taxon>Dinophyceae</taxon>
        <taxon>Suessiales</taxon>
        <taxon>Symbiodiniaceae</taxon>
        <taxon>Cladocopium</taxon>
    </lineage>
</organism>
<reference evidence="3 4" key="2">
    <citation type="submission" date="2024-05" db="EMBL/GenBank/DDBJ databases">
        <authorList>
            <person name="Chen Y."/>
            <person name="Shah S."/>
            <person name="Dougan E. K."/>
            <person name="Thang M."/>
            <person name="Chan C."/>
        </authorList>
    </citation>
    <scope>NUCLEOTIDE SEQUENCE [LARGE SCALE GENOMIC DNA]</scope>
</reference>
<proteinExistence type="predicted"/>
<evidence type="ECO:0000256" key="1">
    <source>
        <dbReference type="SAM" id="MobiDB-lite"/>
    </source>
</evidence>
<dbReference type="Proteomes" id="UP001152797">
    <property type="component" value="Unassembled WGS sequence"/>
</dbReference>
<evidence type="ECO:0000313" key="4">
    <source>
        <dbReference type="Proteomes" id="UP001152797"/>
    </source>
</evidence>
<evidence type="ECO:0000313" key="3">
    <source>
        <dbReference type="EMBL" id="CAL4807756.1"/>
    </source>
</evidence>
<gene>
    <name evidence="2" type="ORF">C1SCF055_LOCUS44860</name>
</gene>
<dbReference type="OrthoDB" id="300855at2759"/>
<protein>
    <submittedName>
        <fullName evidence="2">Uncharacterized protein</fullName>
    </submittedName>
</protein>
<name>A0A9P1GSV2_9DINO</name>
<comment type="caution">
    <text evidence="2">The sequence shown here is derived from an EMBL/GenBank/DDBJ whole genome shotgun (WGS) entry which is preliminary data.</text>
</comment>
<evidence type="ECO:0000313" key="2">
    <source>
        <dbReference type="EMBL" id="CAI4020444.1"/>
    </source>
</evidence>
<feature type="region of interest" description="Disordered" evidence="1">
    <location>
        <begin position="76"/>
        <end position="100"/>
    </location>
</feature>
<accession>A0A9P1GSV2</accession>
<dbReference type="EMBL" id="CAMXCT030006811">
    <property type="protein sequence ID" value="CAL4807756.1"/>
    <property type="molecule type" value="Genomic_DNA"/>
</dbReference>